<dbReference type="InterPro" id="IPR015927">
    <property type="entry name" value="Peptidase_S24_S26A/B/C"/>
</dbReference>
<organism evidence="9 10">
    <name type="scientific">Novosphingobium arvoryzae</name>
    <dbReference type="NCBI Taxonomy" id="1256514"/>
    <lineage>
        <taxon>Bacteria</taxon>
        <taxon>Pseudomonadati</taxon>
        <taxon>Pseudomonadota</taxon>
        <taxon>Alphaproteobacteria</taxon>
        <taxon>Sphingomonadales</taxon>
        <taxon>Sphingomonadaceae</taxon>
        <taxon>Novosphingobium</taxon>
    </lineage>
</organism>
<evidence type="ECO:0000313" key="10">
    <source>
        <dbReference type="Proteomes" id="UP000634139"/>
    </source>
</evidence>
<evidence type="ECO:0000256" key="6">
    <source>
        <dbReference type="ARBA" id="ARBA00023236"/>
    </source>
</evidence>
<reference evidence="9" key="2">
    <citation type="submission" date="2020-09" db="EMBL/GenBank/DDBJ databases">
        <authorList>
            <person name="Sun Q."/>
            <person name="Kim S."/>
        </authorList>
    </citation>
    <scope>NUCLEOTIDE SEQUENCE</scope>
    <source>
        <strain evidence="9">KCTC 32422</strain>
    </source>
</reference>
<protein>
    <submittedName>
        <fullName evidence="9">UmuD protein</fullName>
    </submittedName>
</protein>
<dbReference type="Gene3D" id="2.10.109.10">
    <property type="entry name" value="Umud Fragment, subunit A"/>
    <property type="match status" value="1"/>
</dbReference>
<evidence type="ECO:0000256" key="2">
    <source>
        <dbReference type="ARBA" id="ARBA00022763"/>
    </source>
</evidence>
<dbReference type="EMBL" id="BMZD01000002">
    <property type="protein sequence ID" value="GGZ94076.1"/>
    <property type="molecule type" value="Genomic_DNA"/>
</dbReference>
<dbReference type="InterPro" id="IPR039418">
    <property type="entry name" value="LexA-like"/>
</dbReference>
<dbReference type="GO" id="GO:0016787">
    <property type="term" value="F:hydrolase activity"/>
    <property type="evidence" value="ECO:0007669"/>
    <property type="project" value="UniProtKB-KW"/>
</dbReference>
<evidence type="ECO:0000313" key="9">
    <source>
        <dbReference type="EMBL" id="GGZ94076.1"/>
    </source>
</evidence>
<name>A0A918RCT9_9SPHN</name>
<dbReference type="GO" id="GO:0006281">
    <property type="term" value="P:DNA repair"/>
    <property type="evidence" value="ECO:0007669"/>
    <property type="project" value="UniProtKB-KW"/>
</dbReference>
<evidence type="ECO:0000259" key="8">
    <source>
        <dbReference type="Pfam" id="PF00717"/>
    </source>
</evidence>
<reference evidence="9" key="1">
    <citation type="journal article" date="2014" name="Int. J. Syst. Evol. Microbiol.">
        <title>Complete genome sequence of Corynebacterium casei LMG S-19264T (=DSM 44701T), isolated from a smear-ripened cheese.</title>
        <authorList>
            <consortium name="US DOE Joint Genome Institute (JGI-PGF)"/>
            <person name="Walter F."/>
            <person name="Albersmeier A."/>
            <person name="Kalinowski J."/>
            <person name="Ruckert C."/>
        </authorList>
    </citation>
    <scope>NUCLEOTIDE SEQUENCE</scope>
    <source>
        <strain evidence="9">KCTC 32422</strain>
    </source>
</reference>
<dbReference type="PANTHER" id="PTHR33516:SF2">
    <property type="entry name" value="LEXA REPRESSOR-RELATED"/>
    <property type="match status" value="1"/>
</dbReference>
<dbReference type="GO" id="GO:0006355">
    <property type="term" value="P:regulation of DNA-templated transcription"/>
    <property type="evidence" value="ECO:0007669"/>
    <property type="project" value="InterPro"/>
</dbReference>
<keyword evidence="2" id="KW-0227">DNA damage</keyword>
<dbReference type="NCBIfam" id="NF007621">
    <property type="entry name" value="PRK10276.1"/>
    <property type="match status" value="1"/>
</dbReference>
<evidence type="ECO:0000256" key="1">
    <source>
        <dbReference type="ARBA" id="ARBA00007484"/>
    </source>
</evidence>
<dbReference type="GO" id="GO:0003677">
    <property type="term" value="F:DNA binding"/>
    <property type="evidence" value="ECO:0007669"/>
    <property type="project" value="InterPro"/>
</dbReference>
<dbReference type="InterPro" id="IPR036286">
    <property type="entry name" value="LexA/Signal_pep-like_sf"/>
</dbReference>
<dbReference type="RefSeq" id="WP_189539572.1">
    <property type="nucleotide sequence ID" value="NZ_BMZD01000002.1"/>
</dbReference>
<dbReference type="InterPro" id="IPR006197">
    <property type="entry name" value="Peptidase_S24_LexA"/>
</dbReference>
<dbReference type="PRINTS" id="PR00726">
    <property type="entry name" value="LEXASERPTASE"/>
</dbReference>
<keyword evidence="5" id="KW-0234">DNA repair</keyword>
<comment type="caution">
    <text evidence="9">The sequence shown here is derived from an EMBL/GenBank/DDBJ whole genome shotgun (WGS) entry which is preliminary data.</text>
</comment>
<keyword evidence="10" id="KW-1185">Reference proteome</keyword>
<dbReference type="SUPFAM" id="SSF51306">
    <property type="entry name" value="LexA/Signal peptidase"/>
    <property type="match status" value="1"/>
</dbReference>
<evidence type="ECO:0000256" key="4">
    <source>
        <dbReference type="ARBA" id="ARBA00022813"/>
    </source>
</evidence>
<comment type="similarity">
    <text evidence="1 7">Belongs to the peptidase S24 family.</text>
</comment>
<evidence type="ECO:0000256" key="3">
    <source>
        <dbReference type="ARBA" id="ARBA00022801"/>
    </source>
</evidence>
<sequence length="146" mass="16208">MLTLPSHALKFTETPSKLRLPVYSSSVPAGFPSPADDHIEGKLDLNEHLIRRPAATFFVRASGESMRDAGIFDGDLLIIDRSITPKSDHIVIASIHGELTVKRLQQSGDQWLLVPANLEFPTMRLDDVGCEIWGVVTHSIRRHCGR</sequence>
<evidence type="ECO:0000256" key="7">
    <source>
        <dbReference type="RuleBase" id="RU003991"/>
    </source>
</evidence>
<dbReference type="Pfam" id="PF00717">
    <property type="entry name" value="Peptidase_S24"/>
    <property type="match status" value="1"/>
</dbReference>
<evidence type="ECO:0000256" key="5">
    <source>
        <dbReference type="ARBA" id="ARBA00023204"/>
    </source>
</evidence>
<feature type="domain" description="Peptidase S24/S26A/S26B/S26C" evidence="8">
    <location>
        <begin position="21"/>
        <end position="136"/>
    </location>
</feature>
<keyword evidence="6" id="KW-0742">SOS response</keyword>
<proteinExistence type="inferred from homology"/>
<dbReference type="PANTHER" id="PTHR33516">
    <property type="entry name" value="LEXA REPRESSOR"/>
    <property type="match status" value="1"/>
</dbReference>
<keyword evidence="3 7" id="KW-0378">Hydrolase</keyword>
<gene>
    <name evidence="9" type="primary">umuD</name>
    <name evidence="9" type="ORF">GCM10011617_12670</name>
</gene>
<dbReference type="InterPro" id="IPR050077">
    <property type="entry name" value="LexA_repressor"/>
</dbReference>
<keyword evidence="4 7" id="KW-0068">Autocatalytic cleavage</keyword>
<dbReference type="CDD" id="cd06529">
    <property type="entry name" value="S24_LexA-like"/>
    <property type="match status" value="1"/>
</dbReference>
<dbReference type="Proteomes" id="UP000634139">
    <property type="component" value="Unassembled WGS sequence"/>
</dbReference>
<dbReference type="AlphaFoldDB" id="A0A918RCT9"/>
<accession>A0A918RCT9</accession>
<dbReference type="GO" id="GO:0009432">
    <property type="term" value="P:SOS response"/>
    <property type="evidence" value="ECO:0007669"/>
    <property type="project" value="UniProtKB-KW"/>
</dbReference>